<dbReference type="RefSeq" id="WP_087004540.1">
    <property type="nucleotide sequence ID" value="NZ_FWFF01000003.1"/>
</dbReference>
<evidence type="ECO:0000313" key="3">
    <source>
        <dbReference type="Proteomes" id="UP000196581"/>
    </source>
</evidence>
<dbReference type="SUPFAM" id="SSF54001">
    <property type="entry name" value="Cysteine proteinases"/>
    <property type="match status" value="1"/>
</dbReference>
<organism evidence="2 3">
    <name type="scientific">Brevibacterium yomogidense</name>
    <dbReference type="NCBI Taxonomy" id="946573"/>
    <lineage>
        <taxon>Bacteria</taxon>
        <taxon>Bacillati</taxon>
        <taxon>Actinomycetota</taxon>
        <taxon>Actinomycetes</taxon>
        <taxon>Micrococcales</taxon>
        <taxon>Brevibacteriaceae</taxon>
        <taxon>Brevibacterium</taxon>
    </lineage>
</organism>
<feature type="signal peptide" evidence="1">
    <location>
        <begin position="1"/>
        <end position="30"/>
    </location>
</feature>
<protein>
    <submittedName>
        <fullName evidence="2">Uncharacterized protein</fullName>
    </submittedName>
</protein>
<evidence type="ECO:0000313" key="2">
    <source>
        <dbReference type="EMBL" id="SLM92196.1"/>
    </source>
</evidence>
<keyword evidence="3" id="KW-1185">Reference proteome</keyword>
<dbReference type="InterPro" id="IPR038765">
    <property type="entry name" value="Papain-like_cys_pep_sf"/>
</dbReference>
<name>A0A1X6X197_9MICO</name>
<sequence length="188" mass="19546">MKLRQAISTPLATTALIVTAAVGGSVSAAAADTGSAPSGASASAAQPAASAQFDNTSDFINHYKGQTLANSNGSYPGQCVSAISILLEEVYGVDHGAWGNAIDYQAGGSAGQQMEANGFSWGTDTNFKNGDIVVWGDGANTSAYGHIGIYWDGQIWHQNWDSGSGMDQSLHAIDFNNDIDAYLGYWRG</sequence>
<dbReference type="Proteomes" id="UP000196581">
    <property type="component" value="Unassembled WGS sequence"/>
</dbReference>
<evidence type="ECO:0000256" key="1">
    <source>
        <dbReference type="SAM" id="SignalP"/>
    </source>
</evidence>
<keyword evidence="1" id="KW-0732">Signal</keyword>
<gene>
    <name evidence="2" type="ORF">FM105_03010</name>
</gene>
<accession>A0A1X6X197</accession>
<proteinExistence type="predicted"/>
<reference evidence="3" key="1">
    <citation type="submission" date="2017-02" db="EMBL/GenBank/DDBJ databases">
        <authorList>
            <person name="Dridi B."/>
        </authorList>
    </citation>
    <scope>NUCLEOTIDE SEQUENCE [LARGE SCALE GENOMIC DNA]</scope>
    <source>
        <strain evidence="3">B Co 03.10</strain>
    </source>
</reference>
<dbReference type="AlphaFoldDB" id="A0A1X6X197"/>
<dbReference type="EMBL" id="FWFF01000003">
    <property type="protein sequence ID" value="SLM92196.1"/>
    <property type="molecule type" value="Genomic_DNA"/>
</dbReference>
<feature type="chain" id="PRO_5012755854" evidence="1">
    <location>
        <begin position="31"/>
        <end position="188"/>
    </location>
</feature>
<dbReference type="Gene3D" id="3.90.1720.10">
    <property type="entry name" value="endopeptidase domain like (from Nostoc punctiforme)"/>
    <property type="match status" value="1"/>
</dbReference>